<comment type="caution">
    <text evidence="2">The sequence shown here is derived from an EMBL/GenBank/DDBJ whole genome shotgun (WGS) entry which is preliminary data.</text>
</comment>
<dbReference type="Proteomes" id="UP001066276">
    <property type="component" value="Chromosome 3_2"/>
</dbReference>
<dbReference type="AlphaFoldDB" id="A0AAV7TTK2"/>
<feature type="compositionally biased region" description="Basic and acidic residues" evidence="1">
    <location>
        <begin position="11"/>
        <end position="35"/>
    </location>
</feature>
<gene>
    <name evidence="2" type="ORF">NDU88_004738</name>
</gene>
<sequence>MHRRGCAGLRSGEEVQREARGEGPQNEKTREEGARQKKTTVKMGEGSTTRELKLRIQEDYLNMQKDDLRHTLLEHFLKYHPFSQTFKFYGLLKIKQHPRYGDLELRQSESAFIIRFDKVRRGLNKDAESYCLLSLYLHHKKSKARLDLEVDSIIGE</sequence>
<evidence type="ECO:0000256" key="1">
    <source>
        <dbReference type="SAM" id="MobiDB-lite"/>
    </source>
</evidence>
<evidence type="ECO:0000313" key="3">
    <source>
        <dbReference type="Proteomes" id="UP001066276"/>
    </source>
</evidence>
<keyword evidence="3" id="KW-1185">Reference proteome</keyword>
<proteinExistence type="predicted"/>
<dbReference type="EMBL" id="JANPWB010000006">
    <property type="protein sequence ID" value="KAJ1179504.1"/>
    <property type="molecule type" value="Genomic_DNA"/>
</dbReference>
<name>A0AAV7TTK2_PLEWA</name>
<protein>
    <submittedName>
        <fullName evidence="2">Uncharacterized protein</fullName>
    </submittedName>
</protein>
<feature type="region of interest" description="Disordered" evidence="1">
    <location>
        <begin position="1"/>
        <end position="48"/>
    </location>
</feature>
<accession>A0AAV7TTK2</accession>
<evidence type="ECO:0000313" key="2">
    <source>
        <dbReference type="EMBL" id="KAJ1179504.1"/>
    </source>
</evidence>
<organism evidence="2 3">
    <name type="scientific">Pleurodeles waltl</name>
    <name type="common">Iberian ribbed newt</name>
    <dbReference type="NCBI Taxonomy" id="8319"/>
    <lineage>
        <taxon>Eukaryota</taxon>
        <taxon>Metazoa</taxon>
        <taxon>Chordata</taxon>
        <taxon>Craniata</taxon>
        <taxon>Vertebrata</taxon>
        <taxon>Euteleostomi</taxon>
        <taxon>Amphibia</taxon>
        <taxon>Batrachia</taxon>
        <taxon>Caudata</taxon>
        <taxon>Salamandroidea</taxon>
        <taxon>Salamandridae</taxon>
        <taxon>Pleurodelinae</taxon>
        <taxon>Pleurodeles</taxon>
    </lineage>
</organism>
<reference evidence="2" key="1">
    <citation type="journal article" date="2022" name="bioRxiv">
        <title>Sequencing and chromosome-scale assembly of the giantPleurodeles waltlgenome.</title>
        <authorList>
            <person name="Brown T."/>
            <person name="Elewa A."/>
            <person name="Iarovenko S."/>
            <person name="Subramanian E."/>
            <person name="Araus A.J."/>
            <person name="Petzold A."/>
            <person name="Susuki M."/>
            <person name="Suzuki K.-i.T."/>
            <person name="Hayashi T."/>
            <person name="Toyoda A."/>
            <person name="Oliveira C."/>
            <person name="Osipova E."/>
            <person name="Leigh N.D."/>
            <person name="Simon A."/>
            <person name="Yun M.H."/>
        </authorList>
    </citation>
    <scope>NUCLEOTIDE SEQUENCE</scope>
    <source>
        <strain evidence="2">20211129_DDA</strain>
        <tissue evidence="2">Liver</tissue>
    </source>
</reference>